<dbReference type="RefSeq" id="WP_135756868.1">
    <property type="nucleotide sequence ID" value="NZ_RQHS01000016.1"/>
</dbReference>
<dbReference type="InterPro" id="IPR052918">
    <property type="entry name" value="Motility_Chemotaxis_Reg"/>
</dbReference>
<dbReference type="InterPro" id="IPR010620">
    <property type="entry name" value="SBBP_repeat"/>
</dbReference>
<feature type="signal peptide" evidence="1">
    <location>
        <begin position="1"/>
        <end position="23"/>
    </location>
</feature>
<dbReference type="Proteomes" id="UP000297241">
    <property type="component" value="Unassembled WGS sequence"/>
</dbReference>
<dbReference type="PANTHER" id="PTHR35580:SF1">
    <property type="entry name" value="PHYTASE-LIKE DOMAIN-CONTAINING PROTEIN"/>
    <property type="match status" value="1"/>
</dbReference>
<dbReference type="OrthoDB" id="344059at2"/>
<dbReference type="PROSITE" id="PS51257">
    <property type="entry name" value="PROKAR_LIPOPROTEIN"/>
    <property type="match status" value="1"/>
</dbReference>
<gene>
    <name evidence="2" type="ORF">EHR06_10005</name>
</gene>
<dbReference type="AlphaFoldDB" id="A0A4Z1ATP4"/>
<reference evidence="2" key="1">
    <citation type="journal article" date="2019" name="PLoS Negl. Trop. Dis.">
        <title>Revisiting the worldwide diversity of Leptospira species in the environment.</title>
        <authorList>
            <person name="Vincent A.T."/>
            <person name="Schiettekatte O."/>
            <person name="Bourhy P."/>
            <person name="Veyrier F.J."/>
            <person name="Picardeau M."/>
        </authorList>
    </citation>
    <scope>NUCLEOTIDE SEQUENCE [LARGE SCALE GENOMIC DNA]</scope>
    <source>
        <strain evidence="2">201601113</strain>
    </source>
</reference>
<dbReference type="Pfam" id="PF06739">
    <property type="entry name" value="SBBP"/>
    <property type="match status" value="3"/>
</dbReference>
<comment type="caution">
    <text evidence="2">The sequence shown here is derived from an EMBL/GenBank/DDBJ whole genome shotgun (WGS) entry which is preliminary data.</text>
</comment>
<evidence type="ECO:0008006" key="4">
    <source>
        <dbReference type="Google" id="ProtNLM"/>
    </source>
</evidence>
<keyword evidence="3" id="KW-1185">Reference proteome</keyword>
<evidence type="ECO:0000313" key="2">
    <source>
        <dbReference type="EMBL" id="TGM99461.1"/>
    </source>
</evidence>
<dbReference type="SUPFAM" id="SSF101898">
    <property type="entry name" value="NHL repeat"/>
    <property type="match status" value="1"/>
</dbReference>
<evidence type="ECO:0000313" key="3">
    <source>
        <dbReference type="Proteomes" id="UP000297241"/>
    </source>
</evidence>
<protein>
    <recommendedName>
        <fullName evidence="4">Beta-propeller repeat protein</fullName>
    </recommendedName>
</protein>
<feature type="chain" id="PRO_5021345053" description="Beta-propeller repeat protein" evidence="1">
    <location>
        <begin position="24"/>
        <end position="217"/>
    </location>
</feature>
<keyword evidence="1" id="KW-0732">Signal</keyword>
<evidence type="ECO:0000256" key="1">
    <source>
        <dbReference type="SAM" id="SignalP"/>
    </source>
</evidence>
<name>A0A4Z1ATP4_9LEPT</name>
<dbReference type="PANTHER" id="PTHR35580">
    <property type="entry name" value="CELL SURFACE GLYCOPROTEIN (S-LAYER PROTEIN)-LIKE PROTEIN"/>
    <property type="match status" value="1"/>
</dbReference>
<organism evidence="2 3">
    <name type="scientific">Leptospira dzoumogneensis</name>
    <dbReference type="NCBI Taxonomy" id="2484904"/>
    <lineage>
        <taxon>Bacteria</taxon>
        <taxon>Pseudomonadati</taxon>
        <taxon>Spirochaetota</taxon>
        <taxon>Spirochaetia</taxon>
        <taxon>Leptospirales</taxon>
        <taxon>Leptospiraceae</taxon>
        <taxon>Leptospira</taxon>
    </lineage>
</organism>
<accession>A0A4Z1ATP4</accession>
<dbReference type="EMBL" id="RQHS01000016">
    <property type="protein sequence ID" value="TGM99461.1"/>
    <property type="molecule type" value="Genomic_DNA"/>
</dbReference>
<sequence>MKNLNKKSLVIIFTLIASLLSVGCNHGTSKSNMLLNLDGLSDDSSSEWTSLLGISTTESRASGITSDLSGNIYTTGYTEWSLDGPPHSEGMNQFIVKYNSNGEKQWTRLLGATVSDTHAIAITSDSTGNVYTTGYTNGNLDGQTLTYNTNMFVVKYDSDGNKLWTKLRAAYGKRTYSYGITLDSSENIYTTGNVTGSLITGSDISFYDLFVSRFDND</sequence>
<proteinExistence type="predicted"/>